<dbReference type="Pfam" id="PF10601">
    <property type="entry name" value="zf-LITAF-like"/>
    <property type="match status" value="1"/>
</dbReference>
<reference evidence="2" key="1">
    <citation type="submission" date="2020-07" db="EMBL/GenBank/DDBJ databases">
        <authorList>
            <person name="Nazaruddin N."/>
        </authorList>
    </citation>
    <scope>NUCLEOTIDE SEQUENCE</scope>
</reference>
<dbReference type="EMBL" id="CAJDYZ010005633">
    <property type="protein sequence ID" value="CAD1472650.1"/>
    <property type="molecule type" value="Genomic_DNA"/>
</dbReference>
<evidence type="ECO:0000313" key="2">
    <source>
        <dbReference type="EMBL" id="CAD1472650.1"/>
    </source>
</evidence>
<feature type="non-terminal residue" evidence="2">
    <location>
        <position position="1"/>
    </location>
</feature>
<keyword evidence="3" id="KW-1185">Reference proteome</keyword>
<sequence length="48" mass="5149">TVVLTSMQFGSQPQYVICPHCRTHGLSTVETGPNATTHAFALLLCIFG</sequence>
<evidence type="ECO:0000259" key="1">
    <source>
        <dbReference type="PROSITE" id="PS51837"/>
    </source>
</evidence>
<evidence type="ECO:0000313" key="3">
    <source>
        <dbReference type="Proteomes" id="UP000752696"/>
    </source>
</evidence>
<organism evidence="2 3">
    <name type="scientific">Heterotrigona itama</name>
    <dbReference type="NCBI Taxonomy" id="395501"/>
    <lineage>
        <taxon>Eukaryota</taxon>
        <taxon>Metazoa</taxon>
        <taxon>Ecdysozoa</taxon>
        <taxon>Arthropoda</taxon>
        <taxon>Hexapoda</taxon>
        <taxon>Insecta</taxon>
        <taxon>Pterygota</taxon>
        <taxon>Neoptera</taxon>
        <taxon>Endopterygota</taxon>
        <taxon>Hymenoptera</taxon>
        <taxon>Apocrita</taxon>
        <taxon>Aculeata</taxon>
        <taxon>Apoidea</taxon>
        <taxon>Anthophila</taxon>
        <taxon>Apidae</taxon>
        <taxon>Heterotrigona</taxon>
    </lineage>
</organism>
<gene>
    <name evidence="2" type="ORF">MHI_LOCUS311712</name>
</gene>
<dbReference type="PROSITE" id="PS51837">
    <property type="entry name" value="LITAF"/>
    <property type="match status" value="1"/>
</dbReference>
<dbReference type="OrthoDB" id="5599753at2759"/>
<comment type="caution">
    <text evidence="2">The sequence shown here is derived from an EMBL/GenBank/DDBJ whole genome shotgun (WGS) entry which is preliminary data.</text>
</comment>
<feature type="domain" description="LITAF" evidence="1">
    <location>
        <begin position="1"/>
        <end position="48"/>
    </location>
</feature>
<dbReference type="InterPro" id="IPR006629">
    <property type="entry name" value="LITAF"/>
</dbReference>
<proteinExistence type="predicted"/>
<dbReference type="AlphaFoldDB" id="A0A6V7H114"/>
<accession>A0A6V7H114</accession>
<name>A0A6V7H114_9HYME</name>
<feature type="non-terminal residue" evidence="2">
    <location>
        <position position="48"/>
    </location>
</feature>
<dbReference type="Proteomes" id="UP000752696">
    <property type="component" value="Unassembled WGS sequence"/>
</dbReference>
<protein>
    <recommendedName>
        <fullName evidence="1">LITAF domain-containing protein</fullName>
    </recommendedName>
</protein>